<dbReference type="Proteomes" id="UP000094527">
    <property type="component" value="Unassembled WGS sequence"/>
</dbReference>
<evidence type="ECO:0000256" key="7">
    <source>
        <dbReference type="ARBA" id="ARBA00023034"/>
    </source>
</evidence>
<evidence type="ECO:0000256" key="1">
    <source>
        <dbReference type="ARBA" id="ARBA00004145"/>
    </source>
</evidence>
<feature type="compositionally biased region" description="Low complexity" evidence="12">
    <location>
        <begin position="700"/>
        <end position="715"/>
    </location>
</feature>
<sequence length="1131" mass="124884">MFSETDELIIYDSNDVPLNPYPNEFFPPDMYDCNIMFCRHDDLKQMLDSNRDNLKLEAMKRIIGMVAKGRDASELFPAVVKNVVSKNTEVKKLVYVYLVRYAEEQQDLALLSISTFQRALKDPNQLIRASALRVLSSIRVPMIAPIVMLAIRDSAADMSAYVRKTAAHAIPKLYSLDPDQKDELVTILDKLLADRTTLVVGSAVMAFEEVCPERNDLVHKNYRKLCALLMDVDEWGQIVILNMLTRYARTQFLDPNIGDLTIDGEERPFYEDEKDESEESDNEQKNNEDKATKSKAAMDSDHRLLLKNSKPLLQSRNAAVVMAVAQLYYHCAPRSEVPVVVKALVRLLRAHSEVQAVVLTCIAAMSTERKSLFEPYLKSFYVRSSDPTQIKLLKLEILTNIANETNIPPILREFQTYISSHDKEFVAASIQAIGRCASNIKQVAETCLNGLVSLLSHRDPAVVGGAVVVAKTLLQSQKSGTKPVITQLAKMVDRVTVPPARAAILWLLGEHCERLPHLPPDVLRKMAKTFPDEDDIVKLQIINLAAKLHLTNPKQTTLLCQYVLNLARYDQSYDIRDKARFIRHLLFPENPDSKLTKYAKKILLSSKPAPVLQSKYKDRDHFQLGSMSHFLNTRAAGYQDLPGYPEEAPDPTVRNVEPPPSSVSSDSKIFDLDIVTKNSKKKPGKGKGRSFYSDSEASEKSGSGSESESGSGSESGTEDSESDSEDSESGSGKSSHSADEGSAKEDVSKKKVASTTTSNGVNSNNSKKQRKVVRYNRKEAVTDSESEESSNENSETSSESEPESDDDKKKEEPPKSSNHKQSSGKGKDAGNNAAAGGTIDMLLDLEDVLGNANSSISMSPTPASAMSVSISPSQTNATVNFQRASPAFIPNKLNEILTKIVSGGLQVSYRFPRSPSIYSQKMITVELQFQNLGKDPVKEIRINQHMLSSGIKVHDFQPISQLGVNESSVASIGIDFNDTTQGAKLELAWGTEVESRKHTVTINAPVGELIQAVSMSESVFISEQGKLKGMNEHESKISIKRTLLPVASSYQSLTTKIYETANLLQVPSTEDNLLRFAGQSVSSGTLVLVTMHFKNTENSEADGPIEAKVVVNCEKIVVGSMLLQEIKESFK</sequence>
<name>A0A1D2M5Y4_ORCCI</name>
<dbReference type="SMART" id="SM01355">
    <property type="entry name" value="AP3B1_C"/>
    <property type="match status" value="1"/>
</dbReference>
<dbReference type="Gene3D" id="1.25.10.10">
    <property type="entry name" value="Leucine-rich Repeat Variant"/>
    <property type="match status" value="1"/>
</dbReference>
<feature type="compositionally biased region" description="Basic and acidic residues" evidence="12">
    <location>
        <begin position="282"/>
        <end position="297"/>
    </location>
</feature>
<dbReference type="InterPro" id="IPR011989">
    <property type="entry name" value="ARM-like"/>
</dbReference>
<dbReference type="InterPro" id="IPR026739">
    <property type="entry name" value="AP_beta"/>
</dbReference>
<gene>
    <name evidence="14" type="ORF">Ocin01_18358</name>
</gene>
<protein>
    <recommendedName>
        <fullName evidence="11">AP-3 complex subunit beta</fullName>
    </recommendedName>
</protein>
<feature type="region of interest" description="Disordered" evidence="12">
    <location>
        <begin position="263"/>
        <end position="297"/>
    </location>
</feature>
<dbReference type="AlphaFoldDB" id="A0A1D2M5Y4"/>
<feature type="compositionally biased region" description="Basic and acidic residues" evidence="12">
    <location>
        <begin position="736"/>
        <end position="749"/>
    </location>
</feature>
<evidence type="ECO:0000256" key="11">
    <source>
        <dbReference type="PIRNR" id="PIRNR037096"/>
    </source>
</evidence>
<dbReference type="OrthoDB" id="302453at2759"/>
<dbReference type="Pfam" id="PF01602">
    <property type="entry name" value="Adaptin_N"/>
    <property type="match status" value="1"/>
</dbReference>
<dbReference type="InterPro" id="IPR016024">
    <property type="entry name" value="ARM-type_fold"/>
</dbReference>
<evidence type="ECO:0000256" key="3">
    <source>
        <dbReference type="ARBA" id="ARBA00006613"/>
    </source>
</evidence>
<reference evidence="14 15" key="1">
    <citation type="journal article" date="2016" name="Genome Biol. Evol.">
        <title>Gene Family Evolution Reflects Adaptation to Soil Environmental Stressors in the Genome of the Collembolan Orchesella cincta.</title>
        <authorList>
            <person name="Faddeeva-Vakhrusheva A."/>
            <person name="Derks M.F."/>
            <person name="Anvar S.Y."/>
            <person name="Agamennone V."/>
            <person name="Suring W."/>
            <person name="Smit S."/>
            <person name="van Straalen N.M."/>
            <person name="Roelofs D."/>
        </authorList>
    </citation>
    <scope>NUCLEOTIDE SEQUENCE [LARGE SCALE GENOMIC DNA]</scope>
    <source>
        <tissue evidence="14">Mixed pool</tissue>
    </source>
</reference>
<feature type="compositionally biased region" description="Low complexity" evidence="12">
    <location>
        <begin position="754"/>
        <end position="766"/>
    </location>
</feature>
<dbReference type="EMBL" id="LJIJ01003760">
    <property type="protein sequence ID" value="ODM88324.1"/>
    <property type="molecule type" value="Genomic_DNA"/>
</dbReference>
<feature type="compositionally biased region" description="Basic residues" evidence="12">
    <location>
        <begin position="678"/>
        <end position="688"/>
    </location>
</feature>
<dbReference type="GO" id="GO:0030123">
    <property type="term" value="C:AP-3 adaptor complex"/>
    <property type="evidence" value="ECO:0007669"/>
    <property type="project" value="UniProtKB-UniRule"/>
</dbReference>
<comment type="subcellular location">
    <subcellularLocation>
        <location evidence="1">Cytoplasmic vesicle</location>
        <location evidence="1">Clathrin-coated vesicle membrane</location>
        <topology evidence="1">Peripheral membrane protein</topology>
        <orientation evidence="1">Cytoplasmic side</orientation>
    </subcellularLocation>
    <subcellularLocation>
        <location evidence="2">Golgi apparatus</location>
    </subcellularLocation>
</comment>
<comment type="caution">
    <text evidence="14">The sequence shown here is derived from an EMBL/GenBank/DDBJ whole genome shotgun (WGS) entry which is preliminary data.</text>
</comment>
<keyword evidence="15" id="KW-1185">Reference proteome</keyword>
<evidence type="ECO:0000256" key="9">
    <source>
        <dbReference type="ARBA" id="ARBA00023329"/>
    </source>
</evidence>
<feature type="compositionally biased region" description="Acidic residues" evidence="12">
    <location>
        <begin position="272"/>
        <end position="281"/>
    </location>
</feature>
<feature type="compositionally biased region" description="Acidic residues" evidence="12">
    <location>
        <begin position="716"/>
        <end position="728"/>
    </location>
</feature>
<dbReference type="InterPro" id="IPR029390">
    <property type="entry name" value="AP3B_C"/>
</dbReference>
<evidence type="ECO:0000256" key="5">
    <source>
        <dbReference type="ARBA" id="ARBA00022553"/>
    </source>
</evidence>
<dbReference type="SUPFAM" id="SSF48371">
    <property type="entry name" value="ARM repeat"/>
    <property type="match status" value="1"/>
</dbReference>
<keyword evidence="7" id="KW-0333">Golgi apparatus</keyword>
<keyword evidence="9" id="KW-0968">Cytoplasmic vesicle</keyword>
<evidence type="ECO:0000256" key="12">
    <source>
        <dbReference type="SAM" id="MobiDB-lite"/>
    </source>
</evidence>
<evidence type="ECO:0000256" key="6">
    <source>
        <dbReference type="ARBA" id="ARBA00022927"/>
    </source>
</evidence>
<evidence type="ECO:0000313" key="14">
    <source>
        <dbReference type="EMBL" id="ODM88324.1"/>
    </source>
</evidence>
<feature type="region of interest" description="Disordered" evidence="12">
    <location>
        <begin position="638"/>
        <end position="833"/>
    </location>
</feature>
<organism evidence="14 15">
    <name type="scientific">Orchesella cincta</name>
    <name type="common">Springtail</name>
    <name type="synonym">Podura cincta</name>
    <dbReference type="NCBI Taxonomy" id="48709"/>
    <lineage>
        <taxon>Eukaryota</taxon>
        <taxon>Metazoa</taxon>
        <taxon>Ecdysozoa</taxon>
        <taxon>Arthropoda</taxon>
        <taxon>Hexapoda</taxon>
        <taxon>Collembola</taxon>
        <taxon>Entomobryomorpha</taxon>
        <taxon>Entomobryoidea</taxon>
        <taxon>Orchesellidae</taxon>
        <taxon>Orchesellinae</taxon>
        <taxon>Orchesella</taxon>
    </lineage>
</organism>
<dbReference type="PIRSF" id="PIRSF037096">
    <property type="entry name" value="AP3_complex_beta"/>
    <property type="match status" value="1"/>
</dbReference>
<evidence type="ECO:0000256" key="10">
    <source>
        <dbReference type="ARBA" id="ARBA00023570"/>
    </source>
</evidence>
<dbReference type="PANTHER" id="PTHR11134">
    <property type="entry name" value="ADAPTOR COMPLEX SUBUNIT BETA FAMILY MEMBER"/>
    <property type="match status" value="1"/>
</dbReference>
<keyword evidence="5" id="KW-0597">Phosphoprotein</keyword>
<dbReference type="Pfam" id="PF24080">
    <property type="entry name" value="AP3B1_C_2"/>
    <property type="match status" value="1"/>
</dbReference>
<dbReference type="InterPro" id="IPR026740">
    <property type="entry name" value="AP3_beta"/>
</dbReference>
<evidence type="ECO:0000256" key="4">
    <source>
        <dbReference type="ARBA" id="ARBA00022448"/>
    </source>
</evidence>
<comment type="function">
    <text evidence="10">Subunit of non-clathrin- and clathrin-associated adaptor protein complex 3 (AP-3) that plays a role in protein sorting in the late-Golgi/trans-Golgi network (TGN) and/or endosomes. The AP complexes mediate both the recruitment of clathrin to membranes and the recognition of sorting signals within the cytosolic tails of transmembrane cargo molecules. AP-3 appears to be involved in the sorting of a subset of transmembrane proteins targeted to lysosomes and lysosome-related organelles. In concert with the BLOC-1 complex, AP-3 is required to target cargos into vesicles assembled at cell bodies for delivery into neurites and nerve terminals.</text>
</comment>
<dbReference type="GO" id="GO:0005794">
    <property type="term" value="C:Golgi apparatus"/>
    <property type="evidence" value="ECO:0007669"/>
    <property type="project" value="UniProtKB-SubCell"/>
</dbReference>
<evidence type="ECO:0000259" key="13">
    <source>
        <dbReference type="SMART" id="SM01355"/>
    </source>
</evidence>
<evidence type="ECO:0000313" key="15">
    <source>
        <dbReference type="Proteomes" id="UP000094527"/>
    </source>
</evidence>
<accession>A0A1D2M5Y4</accession>
<dbReference type="InterPro" id="IPR002553">
    <property type="entry name" value="Clathrin/coatomer_adapt-like_N"/>
</dbReference>
<comment type="similarity">
    <text evidence="3 11">Belongs to the adaptor complexes large subunit family.</text>
</comment>
<keyword evidence="6 11" id="KW-0653">Protein transport</keyword>
<dbReference type="STRING" id="48709.A0A1D2M5Y4"/>
<feature type="domain" description="AP-3 complex subunit beta C-terminal" evidence="13">
    <location>
        <begin position="835"/>
        <end position="981"/>
    </location>
</feature>
<dbReference type="OMA" id="HFLVRST"/>
<dbReference type="GO" id="GO:0016192">
    <property type="term" value="P:vesicle-mediated transport"/>
    <property type="evidence" value="ECO:0007669"/>
    <property type="project" value="InterPro"/>
</dbReference>
<dbReference type="Pfam" id="PF14796">
    <property type="entry name" value="AP3B1_C"/>
    <property type="match status" value="1"/>
</dbReference>
<proteinExistence type="inferred from homology"/>
<evidence type="ECO:0000256" key="2">
    <source>
        <dbReference type="ARBA" id="ARBA00004555"/>
    </source>
</evidence>
<dbReference type="GO" id="GO:0030665">
    <property type="term" value="C:clathrin-coated vesicle membrane"/>
    <property type="evidence" value="ECO:0007669"/>
    <property type="project" value="UniProtKB-SubCell"/>
</dbReference>
<dbReference type="GO" id="GO:0006886">
    <property type="term" value="P:intracellular protein transport"/>
    <property type="evidence" value="ECO:0007669"/>
    <property type="project" value="InterPro"/>
</dbReference>
<keyword evidence="4 11" id="KW-0813">Transport</keyword>
<dbReference type="InterPro" id="IPR056314">
    <property type="entry name" value="AP3B1/2_C"/>
</dbReference>
<evidence type="ECO:0000256" key="8">
    <source>
        <dbReference type="ARBA" id="ARBA00023136"/>
    </source>
</evidence>
<keyword evidence="8 11" id="KW-0472">Membrane</keyword>